<sequence length="469" mass="53544">MRVNIKELIGETNVYDKKQALEERRPKSWCKSVSAFANGNGNKLIFGVADDDTITGLGDVRHDSEVISEQIKSRIDPIPKFDLVIQTVDNKEIIILEISRGLETPYYYVSEGTRTAYQRVGNESIPVDARGLKELILRGIDSTYDSSISRYEFENYSFTKLKAAYKQRTGENFDEDDFISFGIVSEDGKLTNAGALLADESPIRHSRLFCTRWNGVDKAAGTMDALDDKEFTGSLVVLLENGLDFVRTNSKVKWKKTGEERIELPDYPRRSVLEGLVNALIHRQYLDLGSEVHIDIFDDRLEIYSPGGMCDGSFIQERDINKIPSKRRNPVIADIFNRLKYMERRGSGFKKIQSVYQSQYLYTDRLSPQFYSDKENFILTLKNLNYEGAEKGAKKGAEKGAEKMKIQKMEERKEKILSLIKANPSITQGEIMEKLNLSRKQVQSLMKLLNNQGQIRRIGSNRNGYWEVS</sequence>
<evidence type="ECO:0000259" key="1">
    <source>
        <dbReference type="Pfam" id="PF04326"/>
    </source>
</evidence>
<dbReference type="PANTHER" id="PTHR30595">
    <property type="entry name" value="GLPR-RELATED TRANSCRIPTIONAL REPRESSOR"/>
    <property type="match status" value="1"/>
</dbReference>
<name>A0ABR7HDW6_9FIRM</name>
<dbReference type="Gene3D" id="1.10.10.10">
    <property type="entry name" value="Winged helix-like DNA-binding domain superfamily/Winged helix DNA-binding domain"/>
    <property type="match status" value="1"/>
</dbReference>
<gene>
    <name evidence="2" type="ORF">H8S75_26020</name>
</gene>
<proteinExistence type="predicted"/>
<keyword evidence="3" id="KW-1185">Reference proteome</keyword>
<accession>A0ABR7HDW6</accession>
<dbReference type="InterPro" id="IPR036388">
    <property type="entry name" value="WH-like_DNA-bd_sf"/>
</dbReference>
<dbReference type="SUPFAM" id="SSF46785">
    <property type="entry name" value="Winged helix' DNA-binding domain"/>
    <property type="match status" value="1"/>
</dbReference>
<dbReference type="Proteomes" id="UP000634672">
    <property type="component" value="Unassembled WGS sequence"/>
</dbReference>
<dbReference type="Pfam" id="PF04326">
    <property type="entry name" value="SLFN_AlbA_2"/>
    <property type="match status" value="1"/>
</dbReference>
<dbReference type="Gene3D" id="3.30.950.30">
    <property type="entry name" value="Schlafen, AAA domain"/>
    <property type="match status" value="1"/>
</dbReference>
<organism evidence="2 3">
    <name type="scientific">Hungatella hominis</name>
    <dbReference type="NCBI Taxonomy" id="2763050"/>
    <lineage>
        <taxon>Bacteria</taxon>
        <taxon>Bacillati</taxon>
        <taxon>Bacillota</taxon>
        <taxon>Clostridia</taxon>
        <taxon>Lachnospirales</taxon>
        <taxon>Lachnospiraceae</taxon>
        <taxon>Hungatella</taxon>
    </lineage>
</organism>
<dbReference type="Pfam" id="PF13412">
    <property type="entry name" value="HTH_24"/>
    <property type="match status" value="1"/>
</dbReference>
<dbReference type="InterPro" id="IPR007421">
    <property type="entry name" value="Schlafen_AlbA_2_dom"/>
</dbReference>
<comment type="caution">
    <text evidence="2">The sequence shown here is derived from an EMBL/GenBank/DDBJ whole genome shotgun (WGS) entry which is preliminary data.</text>
</comment>
<dbReference type="Pfam" id="PF13749">
    <property type="entry name" value="HATPase_c_4"/>
    <property type="match status" value="1"/>
</dbReference>
<dbReference type="EMBL" id="JACOPB010000018">
    <property type="protein sequence ID" value="MBC5711397.1"/>
    <property type="molecule type" value="Genomic_DNA"/>
</dbReference>
<dbReference type="InterPro" id="IPR038475">
    <property type="entry name" value="RecG_C_sf"/>
</dbReference>
<feature type="domain" description="Schlafen AlbA-2" evidence="1">
    <location>
        <begin position="11"/>
        <end position="127"/>
    </location>
</feature>
<protein>
    <submittedName>
        <fullName evidence="2">DNA binding domain-containing protein</fullName>
    </submittedName>
</protein>
<reference evidence="2 3" key="1">
    <citation type="submission" date="2020-08" db="EMBL/GenBank/DDBJ databases">
        <title>Genome public.</title>
        <authorList>
            <person name="Liu C."/>
            <person name="Sun Q."/>
        </authorList>
    </citation>
    <scope>NUCLEOTIDE SEQUENCE [LARGE SCALE GENOMIC DNA]</scope>
    <source>
        <strain evidence="2 3">NSJ-66</strain>
    </source>
</reference>
<dbReference type="PANTHER" id="PTHR30595:SF6">
    <property type="entry name" value="SCHLAFEN ALBA-2 DOMAIN-CONTAINING PROTEIN"/>
    <property type="match status" value="1"/>
</dbReference>
<dbReference type="Gene3D" id="3.30.565.60">
    <property type="match status" value="1"/>
</dbReference>
<dbReference type="InterPro" id="IPR036390">
    <property type="entry name" value="WH_DNA-bd_sf"/>
</dbReference>
<dbReference type="InterPro" id="IPR038461">
    <property type="entry name" value="Schlafen_AlbA_2_dom_sf"/>
</dbReference>
<evidence type="ECO:0000313" key="2">
    <source>
        <dbReference type="EMBL" id="MBC5711397.1"/>
    </source>
</evidence>
<evidence type="ECO:0000313" key="3">
    <source>
        <dbReference type="Proteomes" id="UP000634672"/>
    </source>
</evidence>